<dbReference type="RefSeq" id="WP_128786674.1">
    <property type="nucleotide sequence ID" value="NZ_RJLM01000049.1"/>
</dbReference>
<keyword evidence="1" id="KW-0812">Transmembrane</keyword>
<proteinExistence type="predicted"/>
<evidence type="ECO:0000313" key="3">
    <source>
        <dbReference type="Proteomes" id="UP000287563"/>
    </source>
</evidence>
<evidence type="ECO:0000313" key="2">
    <source>
        <dbReference type="EMBL" id="RWX52717.1"/>
    </source>
</evidence>
<dbReference type="EMBL" id="RJLM01000049">
    <property type="protein sequence ID" value="RWX52717.1"/>
    <property type="molecule type" value="Genomic_DNA"/>
</dbReference>
<protein>
    <submittedName>
        <fullName evidence="2">Uncharacterized protein</fullName>
    </submittedName>
</protein>
<comment type="caution">
    <text evidence="2">The sequence shown here is derived from an EMBL/GenBank/DDBJ whole genome shotgun (WGS) entry which is preliminary data.</text>
</comment>
<name>A0A444JI67_9GAMM</name>
<dbReference type="AlphaFoldDB" id="A0A444JI67"/>
<evidence type="ECO:0000256" key="1">
    <source>
        <dbReference type="SAM" id="Phobius"/>
    </source>
</evidence>
<sequence length="266" mass="29769">MDWIKKFFVSRALNVGFFGLILIVLSEFAGNVTFSTVAHNLGIALLSASIALYISHQDFEKAIKAKNFEDLGIKDFAPGYHSFISDGESLESFFRSCGRSKELDIVGIAMNGFIDQNRIIQRIEDKSKEGFRVRVIFADPNSDQVLIQSKVEGKGKRLVRDAQENISDFVSRFGIGESVNKNVSIHVSKSVPRYFILRSGGTMIVTSYLLDGPDESVSYIYESRGATSNPYEFYLDYINKLTEFSYSEEELKTLTSYSKAESSGVS</sequence>
<feature type="transmembrane region" description="Helical" evidence="1">
    <location>
        <begin position="36"/>
        <end position="54"/>
    </location>
</feature>
<organism evidence="2 3">
    <name type="scientific">Photobacterium chitinilyticum</name>
    <dbReference type="NCBI Taxonomy" id="2485123"/>
    <lineage>
        <taxon>Bacteria</taxon>
        <taxon>Pseudomonadati</taxon>
        <taxon>Pseudomonadota</taxon>
        <taxon>Gammaproteobacteria</taxon>
        <taxon>Vibrionales</taxon>
        <taxon>Vibrionaceae</taxon>
        <taxon>Photobacterium</taxon>
    </lineage>
</organism>
<dbReference type="OrthoDB" id="9805696at2"/>
<gene>
    <name evidence="2" type="ORF">EDI28_25855</name>
</gene>
<keyword evidence="1" id="KW-0472">Membrane</keyword>
<accession>A0A444JI67</accession>
<keyword evidence="1" id="KW-1133">Transmembrane helix</keyword>
<feature type="transmembrane region" description="Helical" evidence="1">
    <location>
        <begin position="12"/>
        <end position="30"/>
    </location>
</feature>
<reference evidence="2 3" key="1">
    <citation type="submission" date="2018-11" db="EMBL/GenBank/DDBJ databases">
        <title>Photobacterium sp. BEI247 sp. nov., a marine bacterium isolated from Yongle Blue Hole in the South China Sea.</title>
        <authorList>
            <person name="Wang X."/>
        </authorList>
    </citation>
    <scope>NUCLEOTIDE SEQUENCE [LARGE SCALE GENOMIC DNA]</scope>
    <source>
        <strain evidence="3">BEI247</strain>
    </source>
</reference>
<dbReference type="Proteomes" id="UP000287563">
    <property type="component" value="Unassembled WGS sequence"/>
</dbReference>
<keyword evidence="3" id="KW-1185">Reference proteome</keyword>